<dbReference type="Proteomes" id="UP000239415">
    <property type="component" value="Unassembled WGS sequence"/>
</dbReference>
<gene>
    <name evidence="2" type="ORF">CLV67_12019</name>
</gene>
<feature type="transmembrane region" description="Helical" evidence="1">
    <location>
        <begin position="83"/>
        <end position="100"/>
    </location>
</feature>
<evidence type="ECO:0000313" key="3">
    <source>
        <dbReference type="Proteomes" id="UP000239415"/>
    </source>
</evidence>
<feature type="transmembrane region" description="Helical" evidence="1">
    <location>
        <begin position="52"/>
        <end position="71"/>
    </location>
</feature>
<accession>A0A2T0K0X3</accession>
<keyword evidence="3" id="KW-1185">Reference proteome</keyword>
<proteinExistence type="predicted"/>
<keyword evidence="1" id="KW-0472">Membrane</keyword>
<keyword evidence="1" id="KW-0812">Transmembrane</keyword>
<evidence type="ECO:0000313" key="2">
    <source>
        <dbReference type="EMBL" id="PRX16205.1"/>
    </source>
</evidence>
<keyword evidence="1" id="KW-1133">Transmembrane helix</keyword>
<evidence type="ECO:0000256" key="1">
    <source>
        <dbReference type="SAM" id="Phobius"/>
    </source>
</evidence>
<name>A0A2T0K0X3_9ACTN</name>
<dbReference type="AlphaFoldDB" id="A0A2T0K0X3"/>
<feature type="transmembrane region" description="Helical" evidence="1">
    <location>
        <begin position="121"/>
        <end position="142"/>
    </location>
</feature>
<sequence length="232" mass="25042">MLEIFLYLHIVLMVFWLGGDLGVFYSSRYVIDSSLTPAARHTALKIMLGLDLGPKICLILFLPSGLTLMSLDAHGASLWGVPLLPWWLLVPIWLGSFAWIRLMWTDHHEPGRHPAVKRADWAIRIAVVAGMSGAGVFTLVAAEPFGVTTNPKWLGGKVVLYALAIAAGLGIRRQLKPFGAAFFGKVMAGTATAEDDAVVRSSVNGCLPYVWVIWGSVLLAGLLGVAKPLANL</sequence>
<dbReference type="EMBL" id="PVMZ01000020">
    <property type="protein sequence ID" value="PRX16205.1"/>
    <property type="molecule type" value="Genomic_DNA"/>
</dbReference>
<dbReference type="RefSeq" id="WP_106327154.1">
    <property type="nucleotide sequence ID" value="NZ_BOMO01000132.1"/>
</dbReference>
<protein>
    <submittedName>
        <fullName evidence="2">Uncharacterized protein</fullName>
    </submittedName>
</protein>
<comment type="caution">
    <text evidence="2">The sequence shown here is derived from an EMBL/GenBank/DDBJ whole genome shotgun (WGS) entry which is preliminary data.</text>
</comment>
<feature type="transmembrane region" description="Helical" evidence="1">
    <location>
        <begin position="6"/>
        <end position="31"/>
    </location>
</feature>
<organism evidence="2 3">
    <name type="scientific">Actinoplanes italicus</name>
    <dbReference type="NCBI Taxonomy" id="113567"/>
    <lineage>
        <taxon>Bacteria</taxon>
        <taxon>Bacillati</taxon>
        <taxon>Actinomycetota</taxon>
        <taxon>Actinomycetes</taxon>
        <taxon>Micromonosporales</taxon>
        <taxon>Micromonosporaceae</taxon>
        <taxon>Actinoplanes</taxon>
    </lineage>
</organism>
<feature type="transmembrane region" description="Helical" evidence="1">
    <location>
        <begin position="154"/>
        <end position="171"/>
    </location>
</feature>
<dbReference type="OrthoDB" id="3781906at2"/>
<feature type="transmembrane region" description="Helical" evidence="1">
    <location>
        <begin position="209"/>
        <end position="230"/>
    </location>
</feature>
<reference evidence="2 3" key="1">
    <citation type="submission" date="2018-03" db="EMBL/GenBank/DDBJ databases">
        <title>Genomic Encyclopedia of Archaeal and Bacterial Type Strains, Phase II (KMG-II): from individual species to whole genera.</title>
        <authorList>
            <person name="Goeker M."/>
        </authorList>
    </citation>
    <scope>NUCLEOTIDE SEQUENCE [LARGE SCALE GENOMIC DNA]</scope>
    <source>
        <strain evidence="2 3">DSM 43146</strain>
    </source>
</reference>